<dbReference type="Proteomes" id="UP000054166">
    <property type="component" value="Unassembled WGS sequence"/>
</dbReference>
<dbReference type="OrthoDB" id="5598737at2759"/>
<name>A0A0C3B5L5_PILCF</name>
<evidence type="ECO:0000313" key="1">
    <source>
        <dbReference type="EMBL" id="KIM72577.1"/>
    </source>
</evidence>
<sequence length="284" mass="32504">MISHENSLRCDNVRYYSHLQWIPDQKLRKAIRKVIQGRSLVLQSDDEDDEANDSQPRVNMTKRGQQDLLDRIEAIPGVQDGMSRLDKSLKDVFSAYFGIQALGAGIEPPAVYHRLLMQLSAEESAIQTANRPALEALRLFVAYPTSVNTSRLVGIPCLYEVLEYHNAKGEGYPEHLLSLCKWMWQWGEGLLKGIIVHQAPSIDESACLTDHNWQKTGCSYTMPQVRYQPQYRYLKHDTRNEPGGRRGAKCSKYYSKYGEQRLTGGIMRLKQWFMTLRAPSNHTA</sequence>
<dbReference type="EMBL" id="KN833121">
    <property type="protein sequence ID" value="KIM72577.1"/>
    <property type="molecule type" value="Genomic_DNA"/>
</dbReference>
<dbReference type="HOGENOM" id="CLU_980447_0_0_1"/>
<evidence type="ECO:0000313" key="2">
    <source>
        <dbReference type="Proteomes" id="UP000054166"/>
    </source>
</evidence>
<keyword evidence="2" id="KW-1185">Reference proteome</keyword>
<accession>A0A0C3B5L5</accession>
<protein>
    <submittedName>
        <fullName evidence="1">Uncharacterized protein</fullName>
    </submittedName>
</protein>
<proteinExistence type="predicted"/>
<dbReference type="InParanoid" id="A0A0C3B5L5"/>
<organism evidence="1 2">
    <name type="scientific">Piloderma croceum (strain F 1598)</name>
    <dbReference type="NCBI Taxonomy" id="765440"/>
    <lineage>
        <taxon>Eukaryota</taxon>
        <taxon>Fungi</taxon>
        <taxon>Dikarya</taxon>
        <taxon>Basidiomycota</taxon>
        <taxon>Agaricomycotina</taxon>
        <taxon>Agaricomycetes</taxon>
        <taxon>Agaricomycetidae</taxon>
        <taxon>Atheliales</taxon>
        <taxon>Atheliaceae</taxon>
        <taxon>Piloderma</taxon>
    </lineage>
</organism>
<gene>
    <name evidence="1" type="ORF">PILCRDRAFT_739791</name>
</gene>
<reference evidence="2" key="2">
    <citation type="submission" date="2015-01" db="EMBL/GenBank/DDBJ databases">
        <title>Evolutionary Origins and Diversification of the Mycorrhizal Mutualists.</title>
        <authorList>
            <consortium name="DOE Joint Genome Institute"/>
            <consortium name="Mycorrhizal Genomics Consortium"/>
            <person name="Kohler A."/>
            <person name="Kuo A."/>
            <person name="Nagy L.G."/>
            <person name="Floudas D."/>
            <person name="Copeland A."/>
            <person name="Barry K.W."/>
            <person name="Cichocki N."/>
            <person name="Veneault-Fourrey C."/>
            <person name="LaButti K."/>
            <person name="Lindquist E.A."/>
            <person name="Lipzen A."/>
            <person name="Lundell T."/>
            <person name="Morin E."/>
            <person name="Murat C."/>
            <person name="Riley R."/>
            <person name="Ohm R."/>
            <person name="Sun H."/>
            <person name="Tunlid A."/>
            <person name="Henrissat B."/>
            <person name="Grigoriev I.V."/>
            <person name="Hibbett D.S."/>
            <person name="Martin F."/>
        </authorList>
    </citation>
    <scope>NUCLEOTIDE SEQUENCE [LARGE SCALE GENOMIC DNA]</scope>
    <source>
        <strain evidence="2">F 1598</strain>
    </source>
</reference>
<dbReference type="AlphaFoldDB" id="A0A0C3B5L5"/>
<reference evidence="1 2" key="1">
    <citation type="submission" date="2014-04" db="EMBL/GenBank/DDBJ databases">
        <authorList>
            <consortium name="DOE Joint Genome Institute"/>
            <person name="Kuo A."/>
            <person name="Tarkka M."/>
            <person name="Buscot F."/>
            <person name="Kohler A."/>
            <person name="Nagy L.G."/>
            <person name="Floudas D."/>
            <person name="Copeland A."/>
            <person name="Barry K.W."/>
            <person name="Cichocki N."/>
            <person name="Veneault-Fourrey C."/>
            <person name="LaButti K."/>
            <person name="Lindquist E.A."/>
            <person name="Lipzen A."/>
            <person name="Lundell T."/>
            <person name="Morin E."/>
            <person name="Murat C."/>
            <person name="Sun H."/>
            <person name="Tunlid A."/>
            <person name="Henrissat B."/>
            <person name="Grigoriev I.V."/>
            <person name="Hibbett D.S."/>
            <person name="Martin F."/>
            <person name="Nordberg H.P."/>
            <person name="Cantor M.N."/>
            <person name="Hua S.X."/>
        </authorList>
    </citation>
    <scope>NUCLEOTIDE SEQUENCE [LARGE SCALE GENOMIC DNA]</scope>
    <source>
        <strain evidence="1 2">F 1598</strain>
    </source>
</reference>